<dbReference type="RefSeq" id="WP_154484079.1">
    <property type="nucleotide sequence ID" value="NZ_VULR01000007.1"/>
</dbReference>
<evidence type="ECO:0000256" key="4">
    <source>
        <dbReference type="ARBA" id="ARBA00023172"/>
    </source>
</evidence>
<comment type="similarity">
    <text evidence="1">Belongs to the 'phage' integrase family.</text>
</comment>
<accession>A0A844FH66</accession>
<dbReference type="PANTHER" id="PTHR30349">
    <property type="entry name" value="PHAGE INTEGRASE-RELATED"/>
    <property type="match status" value="1"/>
</dbReference>
<evidence type="ECO:0000256" key="2">
    <source>
        <dbReference type="ARBA" id="ARBA00022908"/>
    </source>
</evidence>
<dbReference type="Proteomes" id="UP000462760">
    <property type="component" value="Unassembled WGS sequence"/>
</dbReference>
<dbReference type="GO" id="GO:0006310">
    <property type="term" value="P:DNA recombination"/>
    <property type="evidence" value="ECO:0007669"/>
    <property type="project" value="UniProtKB-KW"/>
</dbReference>
<dbReference type="EMBL" id="VULR01000007">
    <property type="protein sequence ID" value="MSS43397.1"/>
    <property type="molecule type" value="Genomic_DNA"/>
</dbReference>
<reference evidence="8 9" key="1">
    <citation type="submission" date="2019-08" db="EMBL/GenBank/DDBJ databases">
        <title>In-depth cultivation of the pig gut microbiome towards novel bacterial diversity and tailored functional studies.</title>
        <authorList>
            <person name="Wylensek D."/>
            <person name="Hitch T.C.A."/>
            <person name="Clavel T."/>
        </authorList>
    </citation>
    <scope>NUCLEOTIDE SEQUENCE [LARGE SCALE GENOMIC DNA]</scope>
    <source>
        <strain evidence="8 9">Med78-601-WT-4W-RMD-3</strain>
    </source>
</reference>
<dbReference type="InterPro" id="IPR010998">
    <property type="entry name" value="Integrase_recombinase_N"/>
</dbReference>
<feature type="domain" description="Tyr recombinase" evidence="6">
    <location>
        <begin position="167"/>
        <end position="350"/>
    </location>
</feature>
<proteinExistence type="inferred from homology"/>
<dbReference type="InterPro" id="IPR044068">
    <property type="entry name" value="CB"/>
</dbReference>
<dbReference type="InterPro" id="IPR002104">
    <property type="entry name" value="Integrase_catalytic"/>
</dbReference>
<evidence type="ECO:0000256" key="3">
    <source>
        <dbReference type="ARBA" id="ARBA00023125"/>
    </source>
</evidence>
<dbReference type="Pfam" id="PF00589">
    <property type="entry name" value="Phage_integrase"/>
    <property type="match status" value="1"/>
</dbReference>
<dbReference type="InterPro" id="IPR004107">
    <property type="entry name" value="Integrase_SAM-like_N"/>
</dbReference>
<dbReference type="SUPFAM" id="SSF56349">
    <property type="entry name" value="DNA breaking-rejoining enzymes"/>
    <property type="match status" value="1"/>
</dbReference>
<dbReference type="PROSITE" id="PS51898">
    <property type="entry name" value="TYR_RECOMBINASE"/>
    <property type="match status" value="1"/>
</dbReference>
<keyword evidence="3 5" id="KW-0238">DNA-binding</keyword>
<dbReference type="Gene3D" id="1.10.443.10">
    <property type="entry name" value="Intergrase catalytic core"/>
    <property type="match status" value="1"/>
</dbReference>
<dbReference type="InterPro" id="IPR011010">
    <property type="entry name" value="DNA_brk_join_enz"/>
</dbReference>
<dbReference type="AlphaFoldDB" id="A0A844FH66"/>
<evidence type="ECO:0000256" key="1">
    <source>
        <dbReference type="ARBA" id="ARBA00008857"/>
    </source>
</evidence>
<keyword evidence="2" id="KW-0229">DNA integration</keyword>
<name>A0A844FH66_9FIRM</name>
<evidence type="ECO:0000313" key="8">
    <source>
        <dbReference type="EMBL" id="MSS43397.1"/>
    </source>
</evidence>
<sequence length="380" mass="44644">MGAYRDESGNGTWFAKFTYTNWRGERINKKKRGFKTKKAALNWEVDFLREQSGNLDMSFQDFFKVYEKDMRPRLRENTWKTKEQIIVTKVIPYIGDLPVNEISKTTIVKWQNKLMKEENSKGEKYSQTYLRTIHAQLSSILNHACKYYNLRSNVAREVGSIGKKEASEMKFWTESEYDKFIEEVKDKPLSFYAFEILYWCGLRTGELLALTKEKFDFTNNTIRVNQSLQRISGRNVITEPKTQKSIRTVVMPAFLAEEMKKYMAGIYKLKDNQLLFPITKSYLHHEMTRGSTKAGVKRIRVHDLRHSHVSLLIELGYSAIAIADRLGHESIDITYRYAHLFPSKQNDMAISLSNIRKENLDDHWEKLLEDEDDLQNEEII</sequence>
<dbReference type="Gene3D" id="1.10.150.130">
    <property type="match status" value="1"/>
</dbReference>
<dbReference type="Pfam" id="PF14659">
    <property type="entry name" value="Phage_int_SAM_3"/>
    <property type="match status" value="1"/>
</dbReference>
<evidence type="ECO:0000259" key="7">
    <source>
        <dbReference type="PROSITE" id="PS51900"/>
    </source>
</evidence>
<dbReference type="GO" id="GO:0003677">
    <property type="term" value="F:DNA binding"/>
    <property type="evidence" value="ECO:0007669"/>
    <property type="project" value="UniProtKB-UniRule"/>
</dbReference>
<dbReference type="InterPro" id="IPR050090">
    <property type="entry name" value="Tyrosine_recombinase_XerCD"/>
</dbReference>
<evidence type="ECO:0000313" key="9">
    <source>
        <dbReference type="Proteomes" id="UP000462760"/>
    </source>
</evidence>
<dbReference type="PROSITE" id="PS51900">
    <property type="entry name" value="CB"/>
    <property type="match status" value="1"/>
</dbReference>
<feature type="domain" description="Core-binding (CB)" evidence="7">
    <location>
        <begin position="50"/>
        <end position="145"/>
    </location>
</feature>
<dbReference type="InterPro" id="IPR028259">
    <property type="entry name" value="AP2-like_int_N"/>
</dbReference>
<dbReference type="Pfam" id="PF14657">
    <property type="entry name" value="Arm-DNA-bind_4"/>
    <property type="match status" value="1"/>
</dbReference>
<dbReference type="InterPro" id="IPR013762">
    <property type="entry name" value="Integrase-like_cat_sf"/>
</dbReference>
<dbReference type="CDD" id="cd01189">
    <property type="entry name" value="INT_ICEBs1_C_like"/>
    <property type="match status" value="1"/>
</dbReference>
<protein>
    <submittedName>
        <fullName evidence="8">Site-specific integrase</fullName>
    </submittedName>
</protein>
<keyword evidence="4" id="KW-0233">DNA recombination</keyword>
<dbReference type="GO" id="GO:0015074">
    <property type="term" value="P:DNA integration"/>
    <property type="evidence" value="ECO:0007669"/>
    <property type="project" value="UniProtKB-KW"/>
</dbReference>
<comment type="caution">
    <text evidence="8">The sequence shown here is derived from an EMBL/GenBank/DDBJ whole genome shotgun (WGS) entry which is preliminary data.</text>
</comment>
<dbReference type="OrthoDB" id="9803188at2"/>
<evidence type="ECO:0000259" key="6">
    <source>
        <dbReference type="PROSITE" id="PS51898"/>
    </source>
</evidence>
<evidence type="ECO:0000256" key="5">
    <source>
        <dbReference type="PROSITE-ProRule" id="PRU01248"/>
    </source>
</evidence>
<organism evidence="8 9">
    <name type="scientific">Anaerosalibacter bizertensis</name>
    <dbReference type="NCBI Taxonomy" id="932217"/>
    <lineage>
        <taxon>Bacteria</taxon>
        <taxon>Bacillati</taxon>
        <taxon>Bacillota</taxon>
        <taxon>Tissierellia</taxon>
        <taxon>Tissierellales</taxon>
        <taxon>Sporanaerobacteraceae</taxon>
        <taxon>Anaerosalibacter</taxon>
    </lineage>
</organism>
<gene>
    <name evidence="8" type="ORF">FYJ27_06570</name>
</gene>
<dbReference type="PANTHER" id="PTHR30349:SF64">
    <property type="entry name" value="PROPHAGE INTEGRASE INTD-RELATED"/>
    <property type="match status" value="1"/>
</dbReference>